<keyword evidence="1" id="KW-1133">Transmembrane helix</keyword>
<feature type="transmembrane region" description="Helical" evidence="1">
    <location>
        <begin position="74"/>
        <end position="91"/>
    </location>
</feature>
<dbReference type="AlphaFoldDB" id="G0U8V9"/>
<accession>G0U8V9</accession>
<keyword evidence="1" id="KW-0812">Transmembrane</keyword>
<reference evidence="2" key="1">
    <citation type="journal article" date="2012" name="Proc. Natl. Acad. Sci. U.S.A.">
        <title>Antigenic diversity is generated by distinct evolutionary mechanisms in African trypanosome species.</title>
        <authorList>
            <person name="Jackson A.P."/>
            <person name="Berry A."/>
            <person name="Aslett M."/>
            <person name="Allison H.C."/>
            <person name="Burton P."/>
            <person name="Vavrova-Anderson J."/>
            <person name="Brown R."/>
            <person name="Browne H."/>
            <person name="Corton N."/>
            <person name="Hauser H."/>
            <person name="Gamble J."/>
            <person name="Gilderthorp R."/>
            <person name="Marcello L."/>
            <person name="McQuillan J."/>
            <person name="Otto T.D."/>
            <person name="Quail M.A."/>
            <person name="Sanders M.J."/>
            <person name="van Tonder A."/>
            <person name="Ginger M.L."/>
            <person name="Field M.C."/>
            <person name="Barry J.D."/>
            <person name="Hertz-Fowler C."/>
            <person name="Berriman M."/>
        </authorList>
    </citation>
    <scope>NUCLEOTIDE SEQUENCE</scope>
    <source>
        <strain evidence="2">Y486</strain>
    </source>
</reference>
<sequence>MRIIAMVTVIIVIKEKKGGFEIFFFFYLKKKKKKREQQFLLYCSLALFVFRLSFPSVGFIILPQIVNFMRRSRPLTVFYSIFWFLFPLYAMPGMEGDGWMQELCDVVFYVCRIEFNEIHFRFFFVCLFVCVCHQHHHCHYCYCKTVSFFSFFIRSSSRSSLLSLEERLCLPKPKKKKRKGKGKEGMWIKRSKRSFISFPTFLLISLFLTAVLTQYLRTRIDKHTNLFVFTCAYQLMCVTSDIYLRNGCVSAVGHE</sequence>
<organism evidence="2">
    <name type="scientific">Trypanosoma vivax (strain Y486)</name>
    <dbReference type="NCBI Taxonomy" id="1055687"/>
    <lineage>
        <taxon>Eukaryota</taxon>
        <taxon>Discoba</taxon>
        <taxon>Euglenozoa</taxon>
        <taxon>Kinetoplastea</taxon>
        <taxon>Metakinetoplastina</taxon>
        <taxon>Trypanosomatida</taxon>
        <taxon>Trypanosomatidae</taxon>
        <taxon>Trypanosoma</taxon>
        <taxon>Duttonella</taxon>
    </lineage>
</organism>
<protein>
    <submittedName>
        <fullName evidence="2">Uncharacterized protein</fullName>
    </submittedName>
</protein>
<dbReference type="VEuPathDB" id="TriTrypDB:TvY486_1115250"/>
<dbReference type="EMBL" id="HE573027">
    <property type="protein sequence ID" value="CCC54041.1"/>
    <property type="molecule type" value="Genomic_DNA"/>
</dbReference>
<feature type="transmembrane region" description="Helical" evidence="1">
    <location>
        <begin position="39"/>
        <end position="62"/>
    </location>
</feature>
<feature type="transmembrane region" description="Helical" evidence="1">
    <location>
        <begin position="195"/>
        <end position="216"/>
    </location>
</feature>
<evidence type="ECO:0000313" key="2">
    <source>
        <dbReference type="EMBL" id="CCC54041.1"/>
    </source>
</evidence>
<keyword evidence="1" id="KW-0472">Membrane</keyword>
<name>G0U8V9_TRYVY</name>
<evidence type="ECO:0000256" key="1">
    <source>
        <dbReference type="SAM" id="Phobius"/>
    </source>
</evidence>
<gene>
    <name evidence="2" type="ORF">TVY486_1115250</name>
</gene>
<proteinExistence type="predicted"/>